<evidence type="ECO:0000313" key="1">
    <source>
        <dbReference type="EMBL" id="CAI8600872.1"/>
    </source>
</evidence>
<reference evidence="1 2" key="1">
    <citation type="submission" date="2023-01" db="EMBL/GenBank/DDBJ databases">
        <authorList>
            <person name="Kreplak J."/>
        </authorList>
    </citation>
    <scope>NUCLEOTIDE SEQUENCE [LARGE SCALE GENOMIC DNA]</scope>
</reference>
<sequence>MNNKNQGNVVYGQELAHLLRDNINESTRYKKKLTTILLKKESFSFSFPTHFDVTCFSGIDNMLSNLKCWDVECRKRNSGMCDTFYTHDIVTGGQKLRSVTEVVNRLLPKEYAKLEKRKRKIKVDSEVEDMDNNAKTEVKSGDLHLPSAYVPKKKRNYKKRIPKEKQVEKENNMAISSSTYLKETLEDQNNNQVVENNFRPFMIEDKVNNPTVESISCPLEIKNKANSSLEKEFSPHEIEEKENSSKTQVKLIASFKNDLTLAEDNNNCDVLPEITEDFSEYEDLIAIFLNNF</sequence>
<protein>
    <submittedName>
        <fullName evidence="1">Uncharacterized protein</fullName>
    </submittedName>
</protein>
<keyword evidence="2" id="KW-1185">Reference proteome</keyword>
<dbReference type="Proteomes" id="UP001157006">
    <property type="component" value="Chromosome 2"/>
</dbReference>
<dbReference type="AlphaFoldDB" id="A0AAV0ZYC1"/>
<organism evidence="1 2">
    <name type="scientific">Vicia faba</name>
    <name type="common">Broad bean</name>
    <name type="synonym">Faba vulgaris</name>
    <dbReference type="NCBI Taxonomy" id="3906"/>
    <lineage>
        <taxon>Eukaryota</taxon>
        <taxon>Viridiplantae</taxon>
        <taxon>Streptophyta</taxon>
        <taxon>Embryophyta</taxon>
        <taxon>Tracheophyta</taxon>
        <taxon>Spermatophyta</taxon>
        <taxon>Magnoliopsida</taxon>
        <taxon>eudicotyledons</taxon>
        <taxon>Gunneridae</taxon>
        <taxon>Pentapetalae</taxon>
        <taxon>rosids</taxon>
        <taxon>fabids</taxon>
        <taxon>Fabales</taxon>
        <taxon>Fabaceae</taxon>
        <taxon>Papilionoideae</taxon>
        <taxon>50 kb inversion clade</taxon>
        <taxon>NPAAA clade</taxon>
        <taxon>Hologalegina</taxon>
        <taxon>IRL clade</taxon>
        <taxon>Fabeae</taxon>
        <taxon>Vicia</taxon>
    </lineage>
</organism>
<dbReference type="EMBL" id="OX451737">
    <property type="protein sequence ID" value="CAI8600872.1"/>
    <property type="molecule type" value="Genomic_DNA"/>
</dbReference>
<gene>
    <name evidence="1" type="ORF">VFH_II244680</name>
</gene>
<accession>A0AAV0ZYC1</accession>
<proteinExistence type="predicted"/>
<name>A0AAV0ZYC1_VICFA</name>
<evidence type="ECO:0000313" key="2">
    <source>
        <dbReference type="Proteomes" id="UP001157006"/>
    </source>
</evidence>